<evidence type="ECO:0000313" key="5">
    <source>
        <dbReference type="Proteomes" id="UP000789706"/>
    </source>
</evidence>
<keyword evidence="2" id="KW-0539">Nucleus</keyword>
<dbReference type="InterPro" id="IPR045255">
    <property type="entry name" value="RanBP1-like"/>
</dbReference>
<accession>A0A9N9ARR4</accession>
<evidence type="ECO:0000259" key="3">
    <source>
        <dbReference type="PROSITE" id="PS50196"/>
    </source>
</evidence>
<dbReference type="PANTHER" id="PTHR23138:SF142">
    <property type="entry name" value="RAN-BINDING PROTEIN 3B-RELATED"/>
    <property type="match status" value="1"/>
</dbReference>
<dbReference type="Pfam" id="PF00638">
    <property type="entry name" value="Ran_BP1"/>
    <property type="match status" value="1"/>
</dbReference>
<dbReference type="OrthoDB" id="185618at2759"/>
<feature type="domain" description="RanBD1" evidence="3">
    <location>
        <begin position="49"/>
        <end position="116"/>
    </location>
</feature>
<dbReference type="Proteomes" id="UP000789706">
    <property type="component" value="Unassembled WGS sequence"/>
</dbReference>
<sequence>MKRDRPLSSSDLITLPNKKRKIETSPSTQNKKVFGFGTKYSGNSFAMLTGEEDEVTLHTVRVKLYCMEEQWKERGVGLLKLNRSKSTVKSPRLVMRTENTLKVILNITLFHGMHVEKQDKFVRLFVYEDATLVHLAIKATDDLYNTIIDAIPSTQN</sequence>
<dbReference type="InterPro" id="IPR000156">
    <property type="entry name" value="Ran_bind_dom"/>
</dbReference>
<gene>
    <name evidence="4" type="ORF">DEBURN_LOCUS6595</name>
</gene>
<dbReference type="AlphaFoldDB" id="A0A9N9ARR4"/>
<dbReference type="GO" id="GO:0005634">
    <property type="term" value="C:nucleus"/>
    <property type="evidence" value="ECO:0007669"/>
    <property type="project" value="UniProtKB-SubCell"/>
</dbReference>
<dbReference type="EMBL" id="CAJVPK010000694">
    <property type="protein sequence ID" value="CAG8540702.1"/>
    <property type="molecule type" value="Genomic_DNA"/>
</dbReference>
<dbReference type="Gene3D" id="2.30.29.30">
    <property type="entry name" value="Pleckstrin-homology domain (PH domain)/Phosphotyrosine-binding domain (PTB)"/>
    <property type="match status" value="1"/>
</dbReference>
<evidence type="ECO:0000256" key="2">
    <source>
        <dbReference type="ARBA" id="ARBA00023242"/>
    </source>
</evidence>
<evidence type="ECO:0000256" key="1">
    <source>
        <dbReference type="ARBA" id="ARBA00004123"/>
    </source>
</evidence>
<dbReference type="PROSITE" id="PS50196">
    <property type="entry name" value="RANBD1"/>
    <property type="match status" value="1"/>
</dbReference>
<keyword evidence="5" id="KW-1185">Reference proteome</keyword>
<organism evidence="4 5">
    <name type="scientific">Diversispora eburnea</name>
    <dbReference type="NCBI Taxonomy" id="1213867"/>
    <lineage>
        <taxon>Eukaryota</taxon>
        <taxon>Fungi</taxon>
        <taxon>Fungi incertae sedis</taxon>
        <taxon>Mucoromycota</taxon>
        <taxon>Glomeromycotina</taxon>
        <taxon>Glomeromycetes</taxon>
        <taxon>Diversisporales</taxon>
        <taxon>Diversisporaceae</taxon>
        <taxon>Diversispora</taxon>
    </lineage>
</organism>
<comment type="subcellular location">
    <subcellularLocation>
        <location evidence="1">Nucleus</location>
    </subcellularLocation>
</comment>
<protein>
    <submittedName>
        <fullName evidence="4">11777_t:CDS:1</fullName>
    </submittedName>
</protein>
<dbReference type="PANTHER" id="PTHR23138">
    <property type="entry name" value="RAN BINDING PROTEIN"/>
    <property type="match status" value="1"/>
</dbReference>
<dbReference type="SMART" id="SM00160">
    <property type="entry name" value="RanBD"/>
    <property type="match status" value="1"/>
</dbReference>
<proteinExistence type="predicted"/>
<reference evidence="4" key="1">
    <citation type="submission" date="2021-06" db="EMBL/GenBank/DDBJ databases">
        <authorList>
            <person name="Kallberg Y."/>
            <person name="Tangrot J."/>
            <person name="Rosling A."/>
        </authorList>
    </citation>
    <scope>NUCLEOTIDE SEQUENCE</scope>
    <source>
        <strain evidence="4">AZ414A</strain>
    </source>
</reference>
<name>A0A9N9ARR4_9GLOM</name>
<dbReference type="InterPro" id="IPR011993">
    <property type="entry name" value="PH-like_dom_sf"/>
</dbReference>
<dbReference type="SUPFAM" id="SSF50729">
    <property type="entry name" value="PH domain-like"/>
    <property type="match status" value="1"/>
</dbReference>
<comment type="caution">
    <text evidence="4">The sequence shown here is derived from an EMBL/GenBank/DDBJ whole genome shotgun (WGS) entry which is preliminary data.</text>
</comment>
<evidence type="ECO:0000313" key="4">
    <source>
        <dbReference type="EMBL" id="CAG8540702.1"/>
    </source>
</evidence>